<evidence type="ECO:0000256" key="1">
    <source>
        <dbReference type="ARBA" id="ARBA00004496"/>
    </source>
</evidence>
<dbReference type="InterPro" id="IPR016195">
    <property type="entry name" value="Pol/histidinol_Pase-like"/>
</dbReference>
<dbReference type="PANTHER" id="PTHR32294">
    <property type="entry name" value="DNA POLYMERASE III SUBUNIT ALPHA"/>
    <property type="match status" value="1"/>
</dbReference>
<evidence type="ECO:0000256" key="11">
    <source>
        <dbReference type="ARBA" id="ARBA00026073"/>
    </source>
</evidence>
<dbReference type="GO" id="GO:0003887">
    <property type="term" value="F:DNA-directed DNA polymerase activity"/>
    <property type="evidence" value="ECO:0007669"/>
    <property type="project" value="UniProtKB-KW"/>
</dbReference>
<comment type="catalytic activity">
    <reaction evidence="12">
        <text>DNA(n) + a 2'-deoxyribonucleoside 5'-triphosphate = DNA(n+1) + diphosphate</text>
        <dbReference type="Rhea" id="RHEA:22508"/>
        <dbReference type="Rhea" id="RHEA-COMP:17339"/>
        <dbReference type="Rhea" id="RHEA-COMP:17340"/>
        <dbReference type="ChEBI" id="CHEBI:33019"/>
        <dbReference type="ChEBI" id="CHEBI:61560"/>
        <dbReference type="ChEBI" id="CHEBI:173112"/>
        <dbReference type="EC" id="2.7.7.7"/>
    </reaction>
</comment>
<sequence>MVLALFAASLPPYRGAMKSPRFIHLRVHTEYSLLEGAVPAKKLVKLCDAAKMPAVAVTDTNNMFAALEFSVTALGAGLQPIIGCQVSVEYDPAQPGERPRAPAPIVLLAQSERGYENLMKLNSCLYLDKHGAQIQVTVEELEAHSEGLICLTGGADGPVGRLIQAGQTARARALLERLAAIYPTRAYVELQRHPGEGGALTKGEIATERPFVEWAYEIGLPLVATNDVYFPKSDIYEAHDAMLCIAEGAYVDQSEPRRRLTPQHYFKSEGEMVALFADLPEAVENTVEIAKRCAFATYRRDPILPKFADDEVEELRRQAWDGLRARLAVIEQAAPVEDYEARLKFELDIIEQMGFPGYFLIVADFIKWAKDHDIPVGPGRGSGAGSLVAYALTITDLDPLRYSLLFERFLNPERVSMPDFDIDFCMDRREEVIRYVQEKYGRDKVGQIITFGALLSKAAVRDVGRVLQMSYGQVDKLSKMIPVEGVKPVSIEKALADEPRLREAARNEEVVARLLDYAKAVEGLLRNASTHAAGVVIGDRPIDELVPLYQDPRSDMPATQFNMKWVEQAGLVKFDFLGLKTLTVVQSAMNLIFKSGRPLHVDAAGNQLYEPAEGAENQINLIPLDDEKTYKLYADAKTVAVFQVESEGMKSALRQMKPTCIEDIVALVALYRPGPMENIPTYCEVKNGLKKITSVHPTIDHILEETQGIIVYQEQVMQIAQVMAGYSLGGADLLRRAMGKKIKEAMDAERPKFEAGAAQNGVDKKKASEVFDLLEKFANYGFNKSHAAAYAVVSYYTGWLKANHPVEFMGGVMNCDIHLTDKLAVYADEVQKKLGIEIIPPCVNRSLASFDVVDQKLVYALGALKNVGSDAMQMIVDAREAGGDFTDLFDFARRVDMKRVGKRPLEMLARAGAFDLLDPNRKRVFESLESLMAWSGAVIEARESAQVSLFGEAGDDLPPPRMADTDDWLPGERLSEEHKAIGFYLSGHPIEDFLPALKRKNVLSWEEVQRKAVDGSFVTRIAGEVASVREKKSAKGNRFAFVALSDASGPYEVAFWSEALEACRDVLETGNLLVLTVKVEVDGESVRMVASSAQPMDKATADAGASGLLIHVDDAIALPSIASLLERLEQEGKVRTRGPVAFMVYDSERNCRYKIASGREFPVNPQVKGALRSLRGVGQVEEV</sequence>
<dbReference type="InterPro" id="IPR004805">
    <property type="entry name" value="DnaE2/DnaE/PolC"/>
</dbReference>
<dbReference type="InterPro" id="IPR004365">
    <property type="entry name" value="NA-bd_OB_tRNA"/>
</dbReference>
<dbReference type="AlphaFoldDB" id="A0A074K589"/>
<dbReference type="InterPro" id="IPR011708">
    <property type="entry name" value="DNA_pol3_alpha_NTPase_dom"/>
</dbReference>
<dbReference type="Gene3D" id="1.10.10.1600">
    <property type="entry name" value="Bacterial DNA polymerase III alpha subunit, thumb domain"/>
    <property type="match status" value="1"/>
</dbReference>
<keyword evidence="6" id="KW-0808">Transferase</keyword>
<dbReference type="InterPro" id="IPR004013">
    <property type="entry name" value="PHP_dom"/>
</dbReference>
<dbReference type="InterPro" id="IPR003141">
    <property type="entry name" value="Pol/His_phosphatase_N"/>
</dbReference>
<evidence type="ECO:0000256" key="5">
    <source>
        <dbReference type="ARBA" id="ARBA00022490"/>
    </source>
</evidence>
<dbReference type="Pfam" id="PF02811">
    <property type="entry name" value="PHP"/>
    <property type="match status" value="1"/>
</dbReference>
<keyword evidence="9" id="KW-0239">DNA-directed DNA polymerase</keyword>
<evidence type="ECO:0000256" key="8">
    <source>
        <dbReference type="ARBA" id="ARBA00022705"/>
    </source>
</evidence>
<comment type="function">
    <text evidence="10">DNA polymerase III is a complex, multichain enzyme responsible for most of the replicative synthesis in bacteria. This DNA polymerase also exhibits 3' to 5' exonuclease activity. The alpha chain is the DNA polymerase.</text>
</comment>
<dbReference type="Pfam" id="PF17657">
    <property type="entry name" value="DNA_pol3_finger"/>
    <property type="match status" value="1"/>
</dbReference>
<dbReference type="EMBL" id="AUNB01000048">
    <property type="protein sequence ID" value="KEO56717.1"/>
    <property type="molecule type" value="Genomic_DNA"/>
</dbReference>
<evidence type="ECO:0000313" key="15">
    <source>
        <dbReference type="Proteomes" id="UP000027471"/>
    </source>
</evidence>
<dbReference type="CDD" id="cd04485">
    <property type="entry name" value="DnaE_OBF"/>
    <property type="match status" value="1"/>
</dbReference>
<dbReference type="GO" id="GO:0006260">
    <property type="term" value="P:DNA replication"/>
    <property type="evidence" value="ECO:0007669"/>
    <property type="project" value="UniProtKB-KW"/>
</dbReference>
<keyword evidence="7" id="KW-0548">Nucleotidyltransferase</keyword>
<dbReference type="PANTHER" id="PTHR32294:SF0">
    <property type="entry name" value="DNA POLYMERASE III SUBUNIT ALPHA"/>
    <property type="match status" value="1"/>
</dbReference>
<name>A0A074K589_9RHOB</name>
<evidence type="ECO:0000256" key="6">
    <source>
        <dbReference type="ARBA" id="ARBA00022679"/>
    </source>
</evidence>
<dbReference type="Pfam" id="PF01336">
    <property type="entry name" value="tRNA_anti-codon"/>
    <property type="match status" value="1"/>
</dbReference>
<evidence type="ECO:0000256" key="3">
    <source>
        <dbReference type="ARBA" id="ARBA00012417"/>
    </source>
</evidence>
<comment type="similarity">
    <text evidence="2">Belongs to the DNA polymerase type-C family. DnaE subfamily.</text>
</comment>
<reference evidence="14 15" key="1">
    <citation type="journal article" date="2015" name="Antonie Van Leeuwenhoek">
        <title>Thioclava indica sp. nov., isolated from surface seawater of the Indian Ocean.</title>
        <authorList>
            <person name="Liu Y."/>
            <person name="Lai Q."/>
            <person name="Du J."/>
            <person name="Xu H."/>
            <person name="Jiang L."/>
            <person name="Shao Z."/>
        </authorList>
    </citation>
    <scope>NUCLEOTIDE SEQUENCE [LARGE SCALE GENOMIC DNA]</scope>
    <source>
        <strain evidence="14 15">DT23-4</strain>
    </source>
</reference>
<dbReference type="Pfam" id="PF14579">
    <property type="entry name" value="HHH_6"/>
    <property type="match status" value="1"/>
</dbReference>
<proteinExistence type="inferred from homology"/>
<dbReference type="Proteomes" id="UP000027471">
    <property type="component" value="Unassembled WGS sequence"/>
</dbReference>
<evidence type="ECO:0000256" key="10">
    <source>
        <dbReference type="ARBA" id="ARBA00025611"/>
    </source>
</evidence>
<evidence type="ECO:0000256" key="9">
    <source>
        <dbReference type="ARBA" id="ARBA00022932"/>
    </source>
</evidence>
<evidence type="ECO:0000256" key="12">
    <source>
        <dbReference type="ARBA" id="ARBA00049244"/>
    </source>
</evidence>
<dbReference type="GO" id="GO:0008408">
    <property type="term" value="F:3'-5' exonuclease activity"/>
    <property type="evidence" value="ECO:0007669"/>
    <property type="project" value="InterPro"/>
</dbReference>
<dbReference type="InterPro" id="IPR049821">
    <property type="entry name" value="PolIIIA_DnaE1_PHP"/>
</dbReference>
<organism evidence="14 15">
    <name type="scientific">Thioclava indica</name>
    <dbReference type="NCBI Taxonomy" id="1353528"/>
    <lineage>
        <taxon>Bacteria</taxon>
        <taxon>Pseudomonadati</taxon>
        <taxon>Pseudomonadota</taxon>
        <taxon>Alphaproteobacteria</taxon>
        <taxon>Rhodobacterales</taxon>
        <taxon>Paracoccaceae</taxon>
        <taxon>Thioclava</taxon>
    </lineage>
</organism>
<dbReference type="STRING" id="1353528.DT23_17645"/>
<dbReference type="CDD" id="cd07433">
    <property type="entry name" value="PHP_PolIIIA_DnaE1"/>
    <property type="match status" value="1"/>
</dbReference>
<gene>
    <name evidence="14" type="ORF">DT23_17645</name>
</gene>
<dbReference type="NCBIfam" id="TIGR00594">
    <property type="entry name" value="polc"/>
    <property type="match status" value="1"/>
</dbReference>
<dbReference type="GO" id="GO:0005737">
    <property type="term" value="C:cytoplasm"/>
    <property type="evidence" value="ECO:0007669"/>
    <property type="project" value="UniProtKB-SubCell"/>
</dbReference>
<dbReference type="GO" id="GO:0003676">
    <property type="term" value="F:nucleic acid binding"/>
    <property type="evidence" value="ECO:0007669"/>
    <property type="project" value="InterPro"/>
</dbReference>
<dbReference type="Gene3D" id="3.20.20.140">
    <property type="entry name" value="Metal-dependent hydrolases"/>
    <property type="match status" value="1"/>
</dbReference>
<keyword evidence="5" id="KW-0963">Cytoplasm</keyword>
<evidence type="ECO:0000259" key="13">
    <source>
        <dbReference type="SMART" id="SM00481"/>
    </source>
</evidence>
<evidence type="ECO:0000313" key="14">
    <source>
        <dbReference type="EMBL" id="KEO56717.1"/>
    </source>
</evidence>
<dbReference type="InterPro" id="IPR041931">
    <property type="entry name" value="DNA_pol3_alpha_thumb_dom"/>
</dbReference>
<dbReference type="eggNOG" id="COG0587">
    <property type="taxonomic scope" value="Bacteria"/>
</dbReference>
<protein>
    <recommendedName>
        <fullName evidence="4">DNA polymerase III subunit alpha</fullName>
        <ecNumber evidence="3">2.7.7.7</ecNumber>
    </recommendedName>
</protein>
<dbReference type="Gene3D" id="1.10.150.870">
    <property type="match status" value="1"/>
</dbReference>
<dbReference type="SMART" id="SM00481">
    <property type="entry name" value="POLIIIAc"/>
    <property type="match status" value="1"/>
</dbReference>
<dbReference type="InterPro" id="IPR029460">
    <property type="entry name" value="DNAPol_HHH"/>
</dbReference>
<comment type="subunit">
    <text evidence="11">DNA polymerase III contains a core (composed of alpha, epsilon and theta chains) that associates with a tau subunit. This core dimerizes to form the POLIII' complex. PolIII' associates with the gamma complex (composed of gamma, delta, delta', psi and chi chains) and with the beta chain to form the complete DNA polymerase III complex.</text>
</comment>
<evidence type="ECO:0000256" key="7">
    <source>
        <dbReference type="ARBA" id="ARBA00022695"/>
    </source>
</evidence>
<keyword evidence="15" id="KW-1185">Reference proteome</keyword>
<dbReference type="NCBIfam" id="NF004226">
    <property type="entry name" value="PRK05673.1"/>
    <property type="match status" value="1"/>
</dbReference>
<feature type="domain" description="Polymerase/histidinol phosphatase N-terminal" evidence="13">
    <location>
        <begin position="23"/>
        <end position="90"/>
    </location>
</feature>
<comment type="caution">
    <text evidence="14">The sequence shown here is derived from an EMBL/GenBank/DDBJ whole genome shotgun (WGS) entry which is preliminary data.</text>
</comment>
<dbReference type="InterPro" id="IPR040982">
    <property type="entry name" value="DNA_pol3_finger"/>
</dbReference>
<dbReference type="SUPFAM" id="SSF89550">
    <property type="entry name" value="PHP domain-like"/>
    <property type="match status" value="1"/>
</dbReference>
<evidence type="ECO:0000256" key="2">
    <source>
        <dbReference type="ARBA" id="ARBA00009496"/>
    </source>
</evidence>
<keyword evidence="8" id="KW-0235">DNA replication</keyword>
<accession>A0A074K589</accession>
<dbReference type="EC" id="2.7.7.7" evidence="3"/>
<comment type="subcellular location">
    <subcellularLocation>
        <location evidence="1">Cytoplasm</location>
    </subcellularLocation>
</comment>
<dbReference type="Pfam" id="PF07733">
    <property type="entry name" value="DNA_pol3_alpha"/>
    <property type="match status" value="1"/>
</dbReference>
<evidence type="ECO:0000256" key="4">
    <source>
        <dbReference type="ARBA" id="ARBA00019114"/>
    </source>
</evidence>